<dbReference type="EMBL" id="BARW01031801">
    <property type="protein sequence ID" value="GAJ06354.1"/>
    <property type="molecule type" value="Genomic_DNA"/>
</dbReference>
<comment type="caution">
    <text evidence="1">The sequence shown here is derived from an EMBL/GenBank/DDBJ whole genome shotgun (WGS) entry which is preliminary data.</text>
</comment>
<name>X1TM64_9ZZZZ</name>
<accession>X1TM64</accession>
<dbReference type="AlphaFoldDB" id="X1TM64"/>
<sequence length="116" mass="13245">MDWKTLLQDIAKTGPSNVKRLIEVAEHLPTDSTLQRFDTTINNLIPYIPRLEKILGDSNLKNMERLLKKMPDAKTLDRLSNALPMLEKLPDKRTLNQLLAKADSLQGFMDSLEKES</sequence>
<reference evidence="1" key="1">
    <citation type="journal article" date="2014" name="Front. Microbiol.">
        <title>High frequency of phylogenetically diverse reductive dehalogenase-homologous genes in deep subseafloor sedimentary metagenomes.</title>
        <authorList>
            <person name="Kawai M."/>
            <person name="Futagami T."/>
            <person name="Toyoda A."/>
            <person name="Takaki Y."/>
            <person name="Nishi S."/>
            <person name="Hori S."/>
            <person name="Arai W."/>
            <person name="Tsubouchi T."/>
            <person name="Morono Y."/>
            <person name="Uchiyama I."/>
            <person name="Ito T."/>
            <person name="Fujiyama A."/>
            <person name="Inagaki F."/>
            <person name="Takami H."/>
        </authorList>
    </citation>
    <scope>NUCLEOTIDE SEQUENCE</scope>
    <source>
        <strain evidence="1">Expedition CK06-06</strain>
    </source>
</reference>
<gene>
    <name evidence="1" type="ORF">S12H4_50491</name>
</gene>
<protein>
    <submittedName>
        <fullName evidence="1">Uncharacterized protein</fullName>
    </submittedName>
</protein>
<evidence type="ECO:0000313" key="1">
    <source>
        <dbReference type="EMBL" id="GAJ06354.1"/>
    </source>
</evidence>
<organism evidence="1">
    <name type="scientific">marine sediment metagenome</name>
    <dbReference type="NCBI Taxonomy" id="412755"/>
    <lineage>
        <taxon>unclassified sequences</taxon>
        <taxon>metagenomes</taxon>
        <taxon>ecological metagenomes</taxon>
    </lineage>
</organism>
<proteinExistence type="predicted"/>